<evidence type="ECO:0000313" key="1">
    <source>
        <dbReference type="EMBL" id="QNQ10345.1"/>
    </source>
</evidence>
<dbReference type="RefSeq" id="WP_187762645.1">
    <property type="nucleotide sequence ID" value="NZ_CP061038.1"/>
</dbReference>
<dbReference type="Proteomes" id="UP000516148">
    <property type="component" value="Chromosome"/>
</dbReference>
<proteinExistence type="predicted"/>
<dbReference type="EMBL" id="CP061038">
    <property type="protein sequence ID" value="QNQ10345.1"/>
    <property type="molecule type" value="Genomic_DNA"/>
</dbReference>
<keyword evidence="2" id="KW-1185">Reference proteome</keyword>
<organism evidence="1 2">
    <name type="scientific">Sphingomonas alpina</name>
    <dbReference type="NCBI Taxonomy" id="653931"/>
    <lineage>
        <taxon>Bacteria</taxon>
        <taxon>Pseudomonadati</taxon>
        <taxon>Pseudomonadota</taxon>
        <taxon>Alphaproteobacteria</taxon>
        <taxon>Sphingomonadales</taxon>
        <taxon>Sphingomonadaceae</taxon>
        <taxon>Sphingomonas</taxon>
    </lineage>
</organism>
<dbReference type="AlphaFoldDB" id="A0A7H0LKZ2"/>
<accession>A0A7H0LKZ2</accession>
<gene>
    <name evidence="1" type="ORF">H3Z74_03655</name>
</gene>
<dbReference type="KEGG" id="spap:H3Z74_03655"/>
<protein>
    <submittedName>
        <fullName evidence="1">Uncharacterized protein</fullName>
    </submittedName>
</protein>
<evidence type="ECO:0000313" key="2">
    <source>
        <dbReference type="Proteomes" id="UP000516148"/>
    </source>
</evidence>
<reference evidence="1 2" key="1">
    <citation type="submission" date="2020-09" db="EMBL/GenBank/DDBJ databases">
        <title>Sphingomonas sp., a new species isolated from pork steak.</title>
        <authorList>
            <person name="Heidler von Heilborn D."/>
        </authorList>
    </citation>
    <scope>NUCLEOTIDE SEQUENCE [LARGE SCALE GENOMIC DNA]</scope>
    <source>
        <strain evidence="2">S8-3T</strain>
    </source>
</reference>
<sequence length="48" mass="5117">MQNNNDAKAEQVSAVKEEWLQPEIVSVTPITEARGLGGAGIDFASEQS</sequence>
<name>A0A7H0LKZ2_9SPHN</name>